<gene>
    <name evidence="1" type="ORF">D7V94_19185</name>
</gene>
<dbReference type="GO" id="GO:0045892">
    <property type="term" value="P:negative regulation of DNA-templated transcription"/>
    <property type="evidence" value="ECO:0007669"/>
    <property type="project" value="UniProtKB-ARBA"/>
</dbReference>
<dbReference type="Gene3D" id="1.20.58.1000">
    <property type="entry name" value="Metal-sensitive repressor, helix protomer"/>
    <property type="match status" value="1"/>
</dbReference>
<evidence type="ECO:0000313" key="1">
    <source>
        <dbReference type="EMBL" id="RKI88623.1"/>
    </source>
</evidence>
<dbReference type="InterPro" id="IPR003735">
    <property type="entry name" value="Metal_Tscrpt_repr"/>
</dbReference>
<dbReference type="GO" id="GO:0046872">
    <property type="term" value="F:metal ion binding"/>
    <property type="evidence" value="ECO:0007669"/>
    <property type="project" value="InterPro"/>
</dbReference>
<dbReference type="Proteomes" id="UP000280696">
    <property type="component" value="Unassembled WGS sequence"/>
</dbReference>
<organism evidence="1 2">
    <name type="scientific">Parablautia intestinalis</name>
    <dbReference type="NCBI Taxonomy" id="2320100"/>
    <lineage>
        <taxon>Bacteria</taxon>
        <taxon>Bacillati</taxon>
        <taxon>Bacillota</taxon>
        <taxon>Clostridia</taxon>
        <taxon>Lachnospirales</taxon>
        <taxon>Lachnospiraceae</taxon>
        <taxon>Parablautia</taxon>
    </lineage>
</organism>
<protein>
    <submittedName>
        <fullName evidence="1">CsoR family transcriptional regulator</fullName>
    </submittedName>
</protein>
<sequence>MEENLKENTEIIKENTCNCCRTKHTPRSKGQEKQLQNRLNRIIGQLNGISRMLEENRYCGDILTQVAAVESALQGFGYIILKEHLESCVIEEIKNGNEQIMEEVAFLIKKLK</sequence>
<name>A0A3A9AM91_9FIRM</name>
<dbReference type="RefSeq" id="WP_120471923.1">
    <property type="nucleotide sequence ID" value="NZ_CATAJS010000030.1"/>
</dbReference>
<accession>A0A3A9AM91</accession>
<evidence type="ECO:0000313" key="2">
    <source>
        <dbReference type="Proteomes" id="UP000280696"/>
    </source>
</evidence>
<dbReference type="InterPro" id="IPR038390">
    <property type="entry name" value="Metal_Tscrpt_repr_sf"/>
</dbReference>
<proteinExistence type="predicted"/>
<dbReference type="PANTHER" id="PTHR33677">
    <property type="entry name" value="TRANSCRIPTIONAL REPRESSOR FRMR-RELATED"/>
    <property type="match status" value="1"/>
</dbReference>
<keyword evidence="2" id="KW-1185">Reference proteome</keyword>
<dbReference type="GO" id="GO:0003677">
    <property type="term" value="F:DNA binding"/>
    <property type="evidence" value="ECO:0007669"/>
    <property type="project" value="InterPro"/>
</dbReference>
<comment type="caution">
    <text evidence="1">The sequence shown here is derived from an EMBL/GenBank/DDBJ whole genome shotgun (WGS) entry which is preliminary data.</text>
</comment>
<reference evidence="1 2" key="1">
    <citation type="submission" date="2018-09" db="EMBL/GenBank/DDBJ databases">
        <title>Murine metabolic-syndrome-specific gut microbial biobank.</title>
        <authorList>
            <person name="Liu C."/>
        </authorList>
    </citation>
    <scope>NUCLEOTIDE SEQUENCE [LARGE SCALE GENOMIC DNA]</scope>
    <source>
        <strain evidence="1 2">0.1xD8-82</strain>
    </source>
</reference>
<dbReference type="EMBL" id="RAYQ01000027">
    <property type="protein sequence ID" value="RKI88623.1"/>
    <property type="molecule type" value="Genomic_DNA"/>
</dbReference>
<dbReference type="Pfam" id="PF02583">
    <property type="entry name" value="Trns_repr_metal"/>
    <property type="match status" value="1"/>
</dbReference>
<dbReference type="OrthoDB" id="9811244at2"/>
<dbReference type="AlphaFoldDB" id="A0A3A9AM91"/>